<organism evidence="1">
    <name type="scientific">Rhizophora mucronata</name>
    <name type="common">Asiatic mangrove</name>
    <dbReference type="NCBI Taxonomy" id="61149"/>
    <lineage>
        <taxon>Eukaryota</taxon>
        <taxon>Viridiplantae</taxon>
        <taxon>Streptophyta</taxon>
        <taxon>Embryophyta</taxon>
        <taxon>Tracheophyta</taxon>
        <taxon>Spermatophyta</taxon>
        <taxon>Magnoliopsida</taxon>
        <taxon>eudicotyledons</taxon>
        <taxon>Gunneridae</taxon>
        <taxon>Pentapetalae</taxon>
        <taxon>rosids</taxon>
        <taxon>fabids</taxon>
        <taxon>Malpighiales</taxon>
        <taxon>Rhizophoraceae</taxon>
        <taxon>Rhizophora</taxon>
    </lineage>
</organism>
<dbReference type="EMBL" id="GGEC01072806">
    <property type="protein sequence ID" value="MBX53290.1"/>
    <property type="molecule type" value="Transcribed_RNA"/>
</dbReference>
<evidence type="ECO:0000313" key="1">
    <source>
        <dbReference type="EMBL" id="MBX53290.1"/>
    </source>
</evidence>
<accession>A0A2P2PEY9</accession>
<proteinExistence type="predicted"/>
<name>A0A2P2PEY9_RHIMU</name>
<sequence length="52" mass="5727">MMFDQQQKTSNSLLKNPDFDFASLDEAPFSIEDVAVSIAEGSNNTNFPSKIS</sequence>
<dbReference type="AlphaFoldDB" id="A0A2P2PEY9"/>
<protein>
    <submittedName>
        <fullName evidence="1">Uncharacterized protein</fullName>
    </submittedName>
</protein>
<reference evidence="1" key="1">
    <citation type="submission" date="2018-02" db="EMBL/GenBank/DDBJ databases">
        <title>Rhizophora mucronata_Transcriptome.</title>
        <authorList>
            <person name="Meera S.P."/>
            <person name="Sreeshan A."/>
            <person name="Augustine A."/>
        </authorList>
    </citation>
    <scope>NUCLEOTIDE SEQUENCE</scope>
    <source>
        <tissue evidence="1">Leaf</tissue>
    </source>
</reference>